<name>A0A5Q6PJX8_VIBCL</name>
<accession>A0A5Q6PJX8</accession>
<evidence type="ECO:0000313" key="2">
    <source>
        <dbReference type="Proteomes" id="UP000323225"/>
    </source>
</evidence>
<dbReference type="Proteomes" id="UP000323225">
    <property type="component" value="Unassembled WGS sequence"/>
</dbReference>
<dbReference type="EMBL" id="VUAA01000007">
    <property type="protein sequence ID" value="KAA1255171.1"/>
    <property type="molecule type" value="Genomic_DNA"/>
</dbReference>
<reference evidence="1 2" key="1">
    <citation type="submission" date="2019-09" db="EMBL/GenBank/DDBJ databases">
        <authorList>
            <person name="Kritzky A."/>
            <person name="Schelkanova E.Y."/>
            <person name="Alkhova Z.V."/>
            <person name="Smirnova N.I."/>
        </authorList>
    </citation>
    <scope>NUCLEOTIDE SEQUENCE [LARGE SCALE GENOMIC DNA]</scope>
    <source>
        <strain evidence="1 2">M1526</strain>
    </source>
</reference>
<protein>
    <submittedName>
        <fullName evidence="1">Uncharacterized protein</fullName>
    </submittedName>
</protein>
<proteinExistence type="predicted"/>
<comment type="caution">
    <text evidence="1">The sequence shown here is derived from an EMBL/GenBank/DDBJ whole genome shotgun (WGS) entry which is preliminary data.</text>
</comment>
<sequence>MDNVMCRDSIRDRFKAIGIGRDNVTKEQLLLIHQLINSRMMASDLFDGTMRMTEPYNGELYLQCSTKQWDKREALSFNTDGFIGIAGWASDKSVKPILQGLCDFLDQI</sequence>
<gene>
    <name evidence="1" type="ORF">F0M16_08110</name>
</gene>
<dbReference type="AlphaFoldDB" id="A0A5Q6PJX8"/>
<evidence type="ECO:0000313" key="1">
    <source>
        <dbReference type="EMBL" id="KAA1255171.1"/>
    </source>
</evidence>
<organism evidence="1 2">
    <name type="scientific">Vibrio cholerae</name>
    <dbReference type="NCBI Taxonomy" id="666"/>
    <lineage>
        <taxon>Bacteria</taxon>
        <taxon>Pseudomonadati</taxon>
        <taxon>Pseudomonadota</taxon>
        <taxon>Gammaproteobacteria</taxon>
        <taxon>Vibrionales</taxon>
        <taxon>Vibrionaceae</taxon>
        <taxon>Vibrio</taxon>
    </lineage>
</organism>